<comment type="caution">
    <text evidence="2">The sequence shown here is derived from an EMBL/GenBank/DDBJ whole genome shotgun (WGS) entry which is preliminary data.</text>
</comment>
<reference evidence="2 3" key="1">
    <citation type="submission" date="2020-10" db="EMBL/GenBank/DDBJ databases">
        <title>Sequencing the genomes of 1000 actinobacteria strains.</title>
        <authorList>
            <person name="Klenk H.-P."/>
        </authorList>
    </citation>
    <scope>NUCLEOTIDE SEQUENCE [LARGE SCALE GENOMIC DNA]</scope>
    <source>
        <strain evidence="2 3">DSM 43748</strain>
    </source>
</reference>
<evidence type="ECO:0000313" key="2">
    <source>
        <dbReference type="EMBL" id="MBE1559830.1"/>
    </source>
</evidence>
<accession>A0ABR9KDD2</accession>
<proteinExistence type="predicted"/>
<dbReference type="RefSeq" id="WP_192775038.1">
    <property type="nucleotide sequence ID" value="NZ_JBITJB010000031.1"/>
</dbReference>
<dbReference type="Proteomes" id="UP000661607">
    <property type="component" value="Unassembled WGS sequence"/>
</dbReference>
<feature type="domain" description="DUF4158" evidence="1">
    <location>
        <begin position="2"/>
        <end position="71"/>
    </location>
</feature>
<gene>
    <name evidence="2" type="ORF">H4W81_002609</name>
</gene>
<protein>
    <recommendedName>
        <fullName evidence="1">DUF4158 domain-containing protein</fullName>
    </recommendedName>
</protein>
<dbReference type="EMBL" id="JADBEF010000001">
    <property type="protein sequence ID" value="MBE1559830.1"/>
    <property type="molecule type" value="Genomic_DNA"/>
</dbReference>
<evidence type="ECO:0000259" key="1">
    <source>
        <dbReference type="Pfam" id="PF13700"/>
    </source>
</evidence>
<dbReference type="InterPro" id="IPR025296">
    <property type="entry name" value="DUF4158"/>
</dbReference>
<dbReference type="Pfam" id="PF13700">
    <property type="entry name" value="DUF4158"/>
    <property type="match status" value="1"/>
</dbReference>
<organism evidence="2 3">
    <name type="scientific">Nonomuraea africana</name>
    <dbReference type="NCBI Taxonomy" id="46171"/>
    <lineage>
        <taxon>Bacteria</taxon>
        <taxon>Bacillati</taxon>
        <taxon>Actinomycetota</taxon>
        <taxon>Actinomycetes</taxon>
        <taxon>Streptosporangiales</taxon>
        <taxon>Streptosporangiaceae</taxon>
        <taxon>Nonomuraea</taxon>
    </lineage>
</organism>
<name>A0ABR9KDD2_9ACTN</name>
<sequence>MTWIERTAYPQFKRLTSARVLHVFFTPSPEEVAWADQRTGSPESCFALVLALKCFQKMARFPSPDEIPDVVERSRRDTVVLSDR</sequence>
<keyword evidence="3" id="KW-1185">Reference proteome</keyword>
<evidence type="ECO:0000313" key="3">
    <source>
        <dbReference type="Proteomes" id="UP000661607"/>
    </source>
</evidence>